<comment type="caution">
    <text evidence="1">The sequence shown here is derived from an EMBL/GenBank/DDBJ whole genome shotgun (WGS) entry which is preliminary data.</text>
</comment>
<dbReference type="Proteomes" id="UP001465976">
    <property type="component" value="Unassembled WGS sequence"/>
</dbReference>
<accession>A0ABR3FTQ6</accession>
<gene>
    <name evidence="1" type="ORF">V5O48_003251</name>
</gene>
<name>A0ABR3FTQ6_9AGAR</name>
<sequence>MDGDGAFGAVGAVSGIKNPICLSRAVLEHSQKPDPLGRIPPLVLVSEGARSFALRHSIPSVSPESLICARAKNSWVRWKEKYETGVPITDTDEGFELQDTVGSVAMCGHSLAAGVSRLANTFPSSSPFFFGIQIPSDSGGILLKFPGRMGEAGIFGAGCWAQRSAQRSVACSVSGAGEYITRASLARALGSAIVCSSEEDDPHDIIHRLLRDEFWDPSRKLGEPHPNVGVLVLTKEEEAGRTIGLNQAPGFPGTVRLWCAFTTSSMALAFASTDNPKPKAFVLRQGAFTSDTDDCNPPIFITAYTLS</sequence>
<dbReference type="SUPFAM" id="SSF56235">
    <property type="entry name" value="N-terminal nucleophile aminohydrolases (Ntn hydrolases)"/>
    <property type="match status" value="1"/>
</dbReference>
<dbReference type="CDD" id="cd04514">
    <property type="entry name" value="Taspase1_like"/>
    <property type="match status" value="1"/>
</dbReference>
<dbReference type="InterPro" id="IPR029055">
    <property type="entry name" value="Ntn_hydrolases_N"/>
</dbReference>
<organism evidence="1 2">
    <name type="scientific">Marasmius crinis-equi</name>
    <dbReference type="NCBI Taxonomy" id="585013"/>
    <lineage>
        <taxon>Eukaryota</taxon>
        <taxon>Fungi</taxon>
        <taxon>Dikarya</taxon>
        <taxon>Basidiomycota</taxon>
        <taxon>Agaricomycotina</taxon>
        <taxon>Agaricomycetes</taxon>
        <taxon>Agaricomycetidae</taxon>
        <taxon>Agaricales</taxon>
        <taxon>Marasmiineae</taxon>
        <taxon>Marasmiaceae</taxon>
        <taxon>Marasmius</taxon>
    </lineage>
</organism>
<reference evidence="1 2" key="1">
    <citation type="submission" date="2024-02" db="EMBL/GenBank/DDBJ databases">
        <title>A draft genome for the cacao thread blight pathogen Marasmius crinis-equi.</title>
        <authorList>
            <person name="Cohen S.P."/>
            <person name="Baruah I.K."/>
            <person name="Amoako-Attah I."/>
            <person name="Bukari Y."/>
            <person name="Meinhardt L.W."/>
            <person name="Bailey B.A."/>
        </authorList>
    </citation>
    <scope>NUCLEOTIDE SEQUENCE [LARGE SCALE GENOMIC DNA]</scope>
    <source>
        <strain evidence="1 2">GH-76</strain>
    </source>
</reference>
<evidence type="ECO:0000313" key="2">
    <source>
        <dbReference type="Proteomes" id="UP001465976"/>
    </source>
</evidence>
<protein>
    <recommendedName>
        <fullName evidence="3">Threonine aspartase</fullName>
    </recommendedName>
</protein>
<evidence type="ECO:0008006" key="3">
    <source>
        <dbReference type="Google" id="ProtNLM"/>
    </source>
</evidence>
<evidence type="ECO:0000313" key="1">
    <source>
        <dbReference type="EMBL" id="KAL0578753.1"/>
    </source>
</evidence>
<dbReference type="PANTHER" id="PTHR10188:SF8">
    <property type="entry name" value="THREONINE ASPARTASE 1"/>
    <property type="match status" value="1"/>
</dbReference>
<dbReference type="InterPro" id="IPR037464">
    <property type="entry name" value="Taspase1"/>
</dbReference>
<dbReference type="Pfam" id="PF01112">
    <property type="entry name" value="Asparaginase_2"/>
    <property type="match status" value="2"/>
</dbReference>
<dbReference type="Gene3D" id="3.60.20.30">
    <property type="entry name" value="(Glycosyl)asparaginase"/>
    <property type="match status" value="1"/>
</dbReference>
<dbReference type="EMBL" id="JBAHYK010000086">
    <property type="protein sequence ID" value="KAL0578753.1"/>
    <property type="molecule type" value="Genomic_DNA"/>
</dbReference>
<dbReference type="PANTHER" id="PTHR10188">
    <property type="entry name" value="L-ASPARAGINASE"/>
    <property type="match status" value="1"/>
</dbReference>
<proteinExistence type="predicted"/>
<dbReference type="InterPro" id="IPR000246">
    <property type="entry name" value="Peptidase_T2"/>
</dbReference>
<keyword evidence="2" id="KW-1185">Reference proteome</keyword>